<evidence type="ECO:0000256" key="1">
    <source>
        <dbReference type="SAM" id="MobiDB-lite"/>
    </source>
</evidence>
<organism evidence="2 3">
    <name type="scientific">Nesidiocoris tenuis</name>
    <dbReference type="NCBI Taxonomy" id="355587"/>
    <lineage>
        <taxon>Eukaryota</taxon>
        <taxon>Metazoa</taxon>
        <taxon>Ecdysozoa</taxon>
        <taxon>Arthropoda</taxon>
        <taxon>Hexapoda</taxon>
        <taxon>Insecta</taxon>
        <taxon>Pterygota</taxon>
        <taxon>Neoptera</taxon>
        <taxon>Paraneoptera</taxon>
        <taxon>Hemiptera</taxon>
        <taxon>Heteroptera</taxon>
        <taxon>Panheteroptera</taxon>
        <taxon>Cimicomorpha</taxon>
        <taxon>Miridae</taxon>
        <taxon>Dicyphina</taxon>
        <taxon>Nesidiocoris</taxon>
    </lineage>
</organism>
<feature type="region of interest" description="Disordered" evidence="1">
    <location>
        <begin position="16"/>
        <end position="77"/>
    </location>
</feature>
<sequence length="96" mass="10717">MVLAVKITGGLRKVEKVSAEGKSDHYRKSLEKETARQNGDGSPGSAKIPSPRDRQWNRITRTAQTGGSYKQNSIKPLHCPRPAGIRIDQWLHWSPV</sequence>
<feature type="compositionally biased region" description="Basic and acidic residues" evidence="1">
    <location>
        <begin position="16"/>
        <end position="35"/>
    </location>
</feature>
<dbReference type="AlphaFoldDB" id="A0A6H5H093"/>
<evidence type="ECO:0000313" key="3">
    <source>
        <dbReference type="Proteomes" id="UP000479000"/>
    </source>
</evidence>
<gene>
    <name evidence="2" type="ORF">NTEN_LOCUS14277</name>
</gene>
<dbReference type="Proteomes" id="UP000479000">
    <property type="component" value="Unassembled WGS sequence"/>
</dbReference>
<dbReference type="EMBL" id="CADCXU010021498">
    <property type="protein sequence ID" value="CAB0009101.1"/>
    <property type="molecule type" value="Genomic_DNA"/>
</dbReference>
<evidence type="ECO:0000313" key="2">
    <source>
        <dbReference type="EMBL" id="CAB0009101.1"/>
    </source>
</evidence>
<protein>
    <submittedName>
        <fullName evidence="2">Uncharacterized protein</fullName>
    </submittedName>
</protein>
<proteinExistence type="predicted"/>
<feature type="non-terminal residue" evidence="2">
    <location>
        <position position="96"/>
    </location>
</feature>
<name>A0A6H5H093_9HEMI</name>
<accession>A0A6H5H093</accession>
<reference evidence="2 3" key="1">
    <citation type="submission" date="2020-02" db="EMBL/GenBank/DDBJ databases">
        <authorList>
            <person name="Ferguson B K."/>
        </authorList>
    </citation>
    <scope>NUCLEOTIDE SEQUENCE [LARGE SCALE GENOMIC DNA]</scope>
</reference>
<feature type="compositionally biased region" description="Polar residues" evidence="1">
    <location>
        <begin position="57"/>
        <end position="74"/>
    </location>
</feature>
<keyword evidence="3" id="KW-1185">Reference proteome</keyword>